<feature type="signal peptide" evidence="1">
    <location>
        <begin position="1"/>
        <end position="22"/>
    </location>
</feature>
<keyword evidence="2" id="KW-0449">Lipoprotein</keyword>
<evidence type="ECO:0000256" key="1">
    <source>
        <dbReference type="SAM" id="SignalP"/>
    </source>
</evidence>
<accession>A0A1M6FK02</accession>
<sequence length="161" mass="18125">MAMQARKIFPTLLVAAAVAIPAACSRMGGDVYMNNVEGSWQKESAQVFSFEIKDAQQPKNIIFVVRNNEDYPYSNLRVFSVLTKEGGKAATPDTLNFILAKPNGEWVGSGFGTVKETLFQYRTNYRFPESGRYRLEVRQAMRRDTLPGIEDFGVMIENTKP</sequence>
<dbReference type="InterPro" id="IPR020018">
    <property type="entry name" value="Motility-assoc_lipoprot_GldH"/>
</dbReference>
<dbReference type="EMBL" id="FQYI01000007">
    <property type="protein sequence ID" value="SHI98051.1"/>
    <property type="molecule type" value="Genomic_DNA"/>
</dbReference>
<dbReference type="NCBIfam" id="TIGR03511">
    <property type="entry name" value="GldH_lipo"/>
    <property type="match status" value="1"/>
</dbReference>
<name>A0A1M6FK02_9FLAO</name>
<proteinExistence type="predicted"/>
<keyword evidence="1" id="KW-0732">Signal</keyword>
<dbReference type="AlphaFoldDB" id="A0A1M6FK02"/>
<organism evidence="2 3">
    <name type="scientific">Cruoricaptor ignavus</name>
    <dbReference type="NCBI Taxonomy" id="1118202"/>
    <lineage>
        <taxon>Bacteria</taxon>
        <taxon>Pseudomonadati</taxon>
        <taxon>Bacteroidota</taxon>
        <taxon>Flavobacteriia</taxon>
        <taxon>Flavobacteriales</taxon>
        <taxon>Weeksellaceae</taxon>
        <taxon>Cruoricaptor</taxon>
    </lineage>
</organism>
<dbReference type="Proteomes" id="UP000184335">
    <property type="component" value="Unassembled WGS sequence"/>
</dbReference>
<evidence type="ECO:0000313" key="2">
    <source>
        <dbReference type="EMBL" id="SHI98051.1"/>
    </source>
</evidence>
<dbReference type="STRING" id="1118202.SAMN05443429_10743"/>
<gene>
    <name evidence="2" type="ORF">SAMN05443429_10743</name>
</gene>
<feature type="chain" id="PRO_5012409654" evidence="1">
    <location>
        <begin position="23"/>
        <end position="161"/>
    </location>
</feature>
<dbReference type="Pfam" id="PF14109">
    <property type="entry name" value="GldH_lipo"/>
    <property type="match status" value="1"/>
</dbReference>
<evidence type="ECO:0000313" key="3">
    <source>
        <dbReference type="Proteomes" id="UP000184335"/>
    </source>
</evidence>
<protein>
    <submittedName>
        <fullName evidence="2">Gliding motility-associated lipoprotein GldH</fullName>
    </submittedName>
</protein>
<keyword evidence="3" id="KW-1185">Reference proteome</keyword>
<dbReference type="RefSeq" id="WP_260200620.1">
    <property type="nucleotide sequence ID" value="NZ_FQYI01000007.1"/>
</dbReference>
<reference evidence="2 3" key="1">
    <citation type="submission" date="2016-11" db="EMBL/GenBank/DDBJ databases">
        <authorList>
            <person name="Jaros S."/>
            <person name="Januszkiewicz K."/>
            <person name="Wedrychowicz H."/>
        </authorList>
    </citation>
    <scope>NUCLEOTIDE SEQUENCE [LARGE SCALE GENOMIC DNA]</scope>
    <source>
        <strain evidence="2 3">DSM 25479</strain>
    </source>
</reference>